<evidence type="ECO:0000313" key="13">
    <source>
        <dbReference type="Proteomes" id="UP000030710"/>
    </source>
</evidence>
<dbReference type="InterPro" id="IPR050535">
    <property type="entry name" value="DNA_Repair-Maintenance_Comp"/>
</dbReference>
<dbReference type="Proteomes" id="UP000030710">
    <property type="component" value="Unassembled WGS sequence"/>
</dbReference>
<comment type="subunit">
    <text evidence="9">Homodimer. Forms a heterotetramer composed of two Mre11 subunits and two Rad50 subunits.</text>
</comment>
<evidence type="ECO:0000256" key="10">
    <source>
        <dbReference type="SAM" id="MobiDB-lite"/>
    </source>
</evidence>
<dbReference type="PANTHER" id="PTHR30337:SF0">
    <property type="entry name" value="NUCLEASE SBCCD SUBUNIT D"/>
    <property type="match status" value="1"/>
</dbReference>
<dbReference type="RefSeq" id="WP_021056208.1">
    <property type="nucleotide sequence ID" value="NZ_KE356561.1"/>
</dbReference>
<dbReference type="InterPro" id="IPR029052">
    <property type="entry name" value="Metallo-depent_PP-like"/>
</dbReference>
<dbReference type="PANTHER" id="PTHR30337">
    <property type="entry name" value="COMPONENT OF ATP-DEPENDENT DSDNA EXONUCLEASE"/>
    <property type="match status" value="1"/>
</dbReference>
<dbReference type="InterPro" id="IPR032885">
    <property type="entry name" value="Mre11_archaea-type"/>
</dbReference>
<dbReference type="Gene3D" id="3.60.21.10">
    <property type="match status" value="1"/>
</dbReference>
<evidence type="ECO:0000259" key="11">
    <source>
        <dbReference type="Pfam" id="PF00149"/>
    </source>
</evidence>
<accession>U1NHT4</accession>
<dbReference type="InterPro" id="IPR004843">
    <property type="entry name" value="Calcineurin-like_PHP"/>
</dbReference>
<keyword evidence="6 9" id="KW-0269">Exonuclease</keyword>
<dbReference type="Pfam" id="PF00149">
    <property type="entry name" value="Metallophos"/>
    <property type="match status" value="1"/>
</dbReference>
<gene>
    <name evidence="9" type="primary">mre11</name>
    <name evidence="12" type="ORF">J07HQW2_03228</name>
</gene>
<comment type="activity regulation">
    <text evidence="9">Nuclease activity is regulated by Rad50.</text>
</comment>
<evidence type="ECO:0000256" key="7">
    <source>
        <dbReference type="ARBA" id="ARBA00023204"/>
    </source>
</evidence>
<feature type="compositionally biased region" description="Polar residues" evidence="10">
    <location>
        <begin position="514"/>
        <end position="524"/>
    </location>
</feature>
<dbReference type="STRING" id="1238425.J07HQW2_03228"/>
<comment type="function">
    <text evidence="9">Part of the Rad50/Mre11 complex, which is involved in the early steps of DNA double-strand break (DSB) repair. Mre11 binds to DSB ends and has both double-stranded 3'-5' exonuclease activity and single-stranded endonuclease activity.</text>
</comment>
<feature type="binding site" evidence="9">
    <location>
        <position position="151"/>
    </location>
    <ligand>
        <name>Mn(2+)</name>
        <dbReference type="ChEBI" id="CHEBI:29035"/>
        <label>2</label>
    </ligand>
</feature>
<feature type="binding site" evidence="9">
    <location>
        <position position="50"/>
    </location>
    <ligand>
        <name>Mn(2+)</name>
        <dbReference type="ChEBI" id="CHEBI:29035"/>
        <label>2</label>
    </ligand>
</feature>
<feature type="active site" description="Proton donor" evidence="9">
    <location>
        <position position="86"/>
    </location>
</feature>
<dbReference type="GO" id="GO:0008408">
    <property type="term" value="F:3'-5' exonuclease activity"/>
    <property type="evidence" value="ECO:0007669"/>
    <property type="project" value="UniProtKB-UniRule"/>
</dbReference>
<dbReference type="InterPro" id="IPR054879">
    <property type="entry name" value="Mre11_Halo"/>
</dbReference>
<feature type="compositionally biased region" description="Low complexity" evidence="10">
    <location>
        <begin position="374"/>
        <end position="392"/>
    </location>
</feature>
<dbReference type="eggNOG" id="arCOG00397">
    <property type="taxonomic scope" value="Archaea"/>
</dbReference>
<organism evidence="12 13">
    <name type="scientific">Haloquadratum walsbyi J07HQW2</name>
    <dbReference type="NCBI Taxonomy" id="1238425"/>
    <lineage>
        <taxon>Archaea</taxon>
        <taxon>Methanobacteriati</taxon>
        <taxon>Methanobacteriota</taxon>
        <taxon>Stenosarchaea group</taxon>
        <taxon>Halobacteria</taxon>
        <taxon>Halobacteriales</taxon>
        <taxon>Haloferacaceae</taxon>
        <taxon>Haloquadratum</taxon>
    </lineage>
</organism>
<feature type="binding site" evidence="9">
    <location>
        <position position="184"/>
    </location>
    <ligand>
        <name>Mn(2+)</name>
        <dbReference type="ChEBI" id="CHEBI:29035"/>
        <label>1</label>
    </ligand>
</feature>
<dbReference type="CDD" id="cd00840">
    <property type="entry name" value="MPP_Mre11_N"/>
    <property type="match status" value="1"/>
</dbReference>
<proteinExistence type="inferred from homology"/>
<dbReference type="EC" id="3.1.-.-" evidence="9"/>
<keyword evidence="2 9" id="KW-0479">Metal-binding</keyword>
<feature type="region of interest" description="Disordered" evidence="10">
    <location>
        <begin position="298"/>
        <end position="317"/>
    </location>
</feature>
<dbReference type="HAMAP" id="MF_02044">
    <property type="entry name" value="Mre11"/>
    <property type="match status" value="1"/>
</dbReference>
<keyword evidence="3 9" id="KW-0255">Endonuclease</keyword>
<comment type="cofactor">
    <cofactor evidence="9">
        <name>Mn(2+)</name>
        <dbReference type="ChEBI" id="CHEBI:29035"/>
    </cofactor>
    <text evidence="9">Binds 2 manganese ions per subunit.</text>
</comment>
<feature type="compositionally biased region" description="Acidic residues" evidence="10">
    <location>
        <begin position="448"/>
        <end position="474"/>
    </location>
</feature>
<feature type="compositionally biased region" description="Polar residues" evidence="10">
    <location>
        <begin position="478"/>
        <end position="491"/>
    </location>
</feature>
<feature type="domain" description="Calcineurin-like phosphoesterase" evidence="11">
    <location>
        <begin position="3"/>
        <end position="116"/>
    </location>
</feature>
<dbReference type="GO" id="GO:0030145">
    <property type="term" value="F:manganese ion binding"/>
    <property type="evidence" value="ECO:0007669"/>
    <property type="project" value="UniProtKB-UniRule"/>
</dbReference>
<sequence length="524" mass="58100">MTRVIHTGDTHIGYQQYHSQTRREDFLNAFRQVIADACDANVDAVVHAGDLFHDRRPSLPDLLGTIDILRDLREASIPFLAVVGNHESTRRGQWLDIFERIGLAERLDESPRYIDDDLALYGLDHVPPSRREDLEYQFNPHEATHAALVSHGLFTPFAHADWETETVLTEASVEFDALLLGDNHVPGIETVKDAWVTYCGSTERTSTTEESARGYNLVNFDTDIDIRRRSLETRPFVFISVDLSADEGSERVCDRLREHDLDDAVVVTEITGDGNSVPPATIETFATDHGALIARVTDRRDHPEEGDTGDDISFANPDTAVDQRIRELELSTAAHDIDTTIRSASVSDSNIRNTVTEDVSDLLTDESLNAFDPTSATETDTSTQTNTATTENVQSQSDKATSNHTQSTQQSHSTTPNEKSDVETDENTDIITDAQDIADTNKKADMDTGSDELEDVSELNIESESELQLESETESESHTQVEPNSNTNMNTDKIDSTEPSVDESDGSEDDQPDSDSNQFTMGDF</sequence>
<evidence type="ECO:0000256" key="6">
    <source>
        <dbReference type="ARBA" id="ARBA00022839"/>
    </source>
</evidence>
<evidence type="ECO:0000256" key="1">
    <source>
        <dbReference type="ARBA" id="ARBA00022722"/>
    </source>
</evidence>
<dbReference type="GO" id="GO:0000403">
    <property type="term" value="F:Y-form DNA binding"/>
    <property type="evidence" value="ECO:0007669"/>
    <property type="project" value="UniProtKB-UniRule"/>
</dbReference>
<dbReference type="GO" id="GO:0004519">
    <property type="term" value="F:endonuclease activity"/>
    <property type="evidence" value="ECO:0007669"/>
    <property type="project" value="UniProtKB-UniRule"/>
</dbReference>
<evidence type="ECO:0000256" key="4">
    <source>
        <dbReference type="ARBA" id="ARBA00022763"/>
    </source>
</evidence>
<keyword evidence="1 9" id="KW-0540">Nuclease</keyword>
<feature type="binding site" evidence="9">
    <location>
        <position position="11"/>
    </location>
    <ligand>
        <name>Mn(2+)</name>
        <dbReference type="ChEBI" id="CHEBI:29035"/>
        <label>1</label>
    </ligand>
</feature>
<evidence type="ECO:0000256" key="8">
    <source>
        <dbReference type="ARBA" id="ARBA00023211"/>
    </source>
</evidence>
<dbReference type="EMBL" id="KE356561">
    <property type="protein sequence ID" value="ERG96745.1"/>
    <property type="molecule type" value="Genomic_DNA"/>
</dbReference>
<evidence type="ECO:0000256" key="2">
    <source>
        <dbReference type="ARBA" id="ARBA00022723"/>
    </source>
</evidence>
<dbReference type="NCBIfam" id="NF041030">
    <property type="entry name" value="Mre11_Halo"/>
    <property type="match status" value="1"/>
</dbReference>
<evidence type="ECO:0000256" key="9">
    <source>
        <dbReference type="HAMAP-Rule" id="MF_02044"/>
    </source>
</evidence>
<comment type="caution">
    <text evidence="9">Lacks conserved residue(s) required for the propagation of feature annotation.</text>
</comment>
<reference evidence="12 13" key="1">
    <citation type="journal article" date="2013" name="PLoS ONE">
        <title>Assembly-driven community genomics of a hypersaline microbial ecosystem.</title>
        <authorList>
            <person name="Podell S."/>
            <person name="Ugalde J.A."/>
            <person name="Narasingarao P."/>
            <person name="Banfield J.F."/>
            <person name="Heidelberg K.B."/>
            <person name="Allen E.E."/>
        </authorList>
    </citation>
    <scope>NUCLEOTIDE SEQUENCE [LARGE SCALE GENOMIC DNA]</scope>
    <source>
        <strain evidence="13">J07HQW2</strain>
    </source>
</reference>
<feature type="compositionally biased region" description="Low complexity" evidence="10">
    <location>
        <begin position="429"/>
        <end position="438"/>
    </location>
</feature>
<comment type="similarity">
    <text evidence="9">Belongs to the MRE11/RAD32 family.</text>
</comment>
<feature type="compositionally biased region" description="Acidic residues" evidence="10">
    <location>
        <begin position="500"/>
        <end position="513"/>
    </location>
</feature>
<dbReference type="InterPro" id="IPR041796">
    <property type="entry name" value="Mre11_N"/>
</dbReference>
<evidence type="ECO:0000256" key="5">
    <source>
        <dbReference type="ARBA" id="ARBA00022801"/>
    </source>
</evidence>
<keyword evidence="8 9" id="KW-0464">Manganese</keyword>
<feature type="binding site" evidence="9">
    <location>
        <position position="85"/>
    </location>
    <ligand>
        <name>Mn(2+)</name>
        <dbReference type="ChEBI" id="CHEBI:29035"/>
        <label>2</label>
    </ligand>
</feature>
<keyword evidence="5 9" id="KW-0378">Hydrolase</keyword>
<evidence type="ECO:0000256" key="3">
    <source>
        <dbReference type="ARBA" id="ARBA00022759"/>
    </source>
</evidence>
<dbReference type="AlphaFoldDB" id="U1NHT4"/>
<dbReference type="HOGENOM" id="CLU_026621_3_0_2"/>
<name>U1NHT4_9EURY</name>
<protein>
    <recommendedName>
        <fullName evidence="9">DNA double-strand break repair protein Mre11</fullName>
        <ecNumber evidence="9">3.1.-.-</ecNumber>
    </recommendedName>
</protein>
<feature type="binding site" evidence="9">
    <location>
        <position position="9"/>
    </location>
    <ligand>
        <name>Mn(2+)</name>
        <dbReference type="ChEBI" id="CHEBI:29035"/>
        <label>1</label>
    </ligand>
</feature>
<dbReference type="GO" id="GO:0006302">
    <property type="term" value="P:double-strand break repair"/>
    <property type="evidence" value="ECO:0007669"/>
    <property type="project" value="UniProtKB-UniRule"/>
</dbReference>
<feature type="binding site" evidence="9">
    <location>
        <position position="50"/>
    </location>
    <ligand>
        <name>Mn(2+)</name>
        <dbReference type="ChEBI" id="CHEBI:29035"/>
        <label>1</label>
    </ligand>
</feature>
<keyword evidence="7 9" id="KW-0234">DNA repair</keyword>
<evidence type="ECO:0000313" key="12">
    <source>
        <dbReference type="EMBL" id="ERG96745.1"/>
    </source>
</evidence>
<feature type="region of interest" description="Disordered" evidence="10">
    <location>
        <begin position="369"/>
        <end position="524"/>
    </location>
</feature>
<dbReference type="SUPFAM" id="SSF56300">
    <property type="entry name" value="Metallo-dependent phosphatases"/>
    <property type="match status" value="1"/>
</dbReference>
<feature type="compositionally biased region" description="Low complexity" evidence="10">
    <location>
        <begin position="402"/>
        <end position="415"/>
    </location>
</feature>
<dbReference type="GO" id="GO:0045027">
    <property type="term" value="F:DNA end binding"/>
    <property type="evidence" value="ECO:0007669"/>
    <property type="project" value="UniProtKB-UniRule"/>
</dbReference>
<keyword evidence="4 9" id="KW-0227">DNA damage</keyword>